<sequence length="137" mass="14513">MLYKAVKPEAVSPAYAASPSHSPYSSTISQTSTHAPPIFSEMPIHSPSVPSLSSSVKMTPPPSSTLALPPPPPNQDCTTLTCTEPLTYTPSGFTCGCVWPIQVKIRLSVALYTFFPLVSELAGEIASSLPFLGLMKC</sequence>
<proteinExistence type="predicted"/>
<feature type="compositionally biased region" description="Low complexity" evidence="4">
    <location>
        <begin position="46"/>
        <end position="56"/>
    </location>
</feature>
<feature type="compositionally biased region" description="Low complexity" evidence="4">
    <location>
        <begin position="14"/>
        <end position="33"/>
    </location>
</feature>
<dbReference type="PANTHER" id="PTHR47989">
    <property type="entry name" value="OS01G0750732 PROTEIN"/>
    <property type="match status" value="1"/>
</dbReference>
<name>A0A7C9ANR5_OPUST</name>
<keyword evidence="1" id="KW-0418">Kinase</keyword>
<keyword evidence="1" id="KW-0808">Transferase</keyword>
<keyword evidence="3" id="KW-0067">ATP-binding</keyword>
<evidence type="ECO:0000256" key="4">
    <source>
        <dbReference type="SAM" id="MobiDB-lite"/>
    </source>
</evidence>
<reference evidence="6" key="1">
    <citation type="journal article" date="2013" name="J. Plant Res.">
        <title>Effect of fungi and light on seed germination of three Opuntia species from semiarid lands of central Mexico.</title>
        <authorList>
            <person name="Delgado-Sanchez P."/>
            <person name="Jimenez-Bremont J.F."/>
            <person name="Guerrero-Gonzalez Mde L."/>
            <person name="Flores J."/>
        </authorList>
    </citation>
    <scope>NUCLEOTIDE SEQUENCE</scope>
    <source>
        <tissue evidence="6">Cladode</tissue>
    </source>
</reference>
<reference evidence="6" key="2">
    <citation type="submission" date="2020-07" db="EMBL/GenBank/DDBJ databases">
        <authorList>
            <person name="Vera ALvarez R."/>
            <person name="Arias-Moreno D.M."/>
            <person name="Jimenez-Jacinto V."/>
            <person name="Jimenez-Bremont J.F."/>
            <person name="Swaminathan K."/>
            <person name="Moose S.P."/>
            <person name="Guerrero-Gonzalez M.L."/>
            <person name="Marino-Ramirez L."/>
            <person name="Landsman D."/>
            <person name="Rodriguez-Kessler M."/>
            <person name="Delgado-Sanchez P."/>
        </authorList>
    </citation>
    <scope>NUCLEOTIDE SEQUENCE</scope>
    <source>
        <tissue evidence="6">Cladode</tissue>
    </source>
</reference>
<keyword evidence="1" id="KW-0723">Serine/threonine-protein kinase</keyword>
<accession>A0A7C9ANR5</accession>
<dbReference type="EMBL" id="GISG01250508">
    <property type="protein sequence ID" value="MBA4671310.1"/>
    <property type="molecule type" value="Transcribed_RNA"/>
</dbReference>
<evidence type="ECO:0000313" key="6">
    <source>
        <dbReference type="EMBL" id="MBA4671310.1"/>
    </source>
</evidence>
<organism evidence="6">
    <name type="scientific">Opuntia streptacantha</name>
    <name type="common">Prickly pear cactus</name>
    <name type="synonym">Opuntia cardona</name>
    <dbReference type="NCBI Taxonomy" id="393608"/>
    <lineage>
        <taxon>Eukaryota</taxon>
        <taxon>Viridiplantae</taxon>
        <taxon>Streptophyta</taxon>
        <taxon>Embryophyta</taxon>
        <taxon>Tracheophyta</taxon>
        <taxon>Spermatophyta</taxon>
        <taxon>Magnoliopsida</taxon>
        <taxon>eudicotyledons</taxon>
        <taxon>Gunneridae</taxon>
        <taxon>Pentapetalae</taxon>
        <taxon>Caryophyllales</taxon>
        <taxon>Cactineae</taxon>
        <taxon>Cactaceae</taxon>
        <taxon>Opuntioideae</taxon>
        <taxon>Opuntia</taxon>
    </lineage>
</organism>
<dbReference type="InterPro" id="IPR057597">
    <property type="entry name" value="ALE2_N"/>
</dbReference>
<protein>
    <recommendedName>
        <fullName evidence="5">Receptor-like PK ALE2 N-terminal domain-containing protein</fullName>
    </recommendedName>
</protein>
<evidence type="ECO:0000256" key="3">
    <source>
        <dbReference type="ARBA" id="ARBA00022840"/>
    </source>
</evidence>
<evidence type="ECO:0000259" key="5">
    <source>
        <dbReference type="Pfam" id="PF23180"/>
    </source>
</evidence>
<dbReference type="AlphaFoldDB" id="A0A7C9ANR5"/>
<feature type="compositionally biased region" description="Pro residues" evidence="4">
    <location>
        <begin position="59"/>
        <end position="74"/>
    </location>
</feature>
<dbReference type="GO" id="GO:0005524">
    <property type="term" value="F:ATP binding"/>
    <property type="evidence" value="ECO:0007669"/>
    <property type="project" value="UniProtKB-KW"/>
</dbReference>
<dbReference type="Pfam" id="PF23180">
    <property type="entry name" value="ALE2_N"/>
    <property type="match status" value="1"/>
</dbReference>
<dbReference type="PANTHER" id="PTHR47989:SF45">
    <property type="entry name" value="OS01G0709500 PROTEIN"/>
    <property type="match status" value="1"/>
</dbReference>
<dbReference type="GO" id="GO:0004674">
    <property type="term" value="F:protein serine/threonine kinase activity"/>
    <property type="evidence" value="ECO:0007669"/>
    <property type="project" value="UniProtKB-KW"/>
</dbReference>
<evidence type="ECO:0000256" key="1">
    <source>
        <dbReference type="ARBA" id="ARBA00022527"/>
    </source>
</evidence>
<feature type="region of interest" description="Disordered" evidence="4">
    <location>
        <begin position="14"/>
        <end position="74"/>
    </location>
</feature>
<evidence type="ECO:0000256" key="2">
    <source>
        <dbReference type="ARBA" id="ARBA00022741"/>
    </source>
</evidence>
<keyword evidence="2" id="KW-0547">Nucleotide-binding</keyword>
<feature type="domain" description="Receptor-like PK ALE2 N-terminal" evidence="5">
    <location>
        <begin position="83"/>
        <end position="129"/>
    </location>
</feature>